<proteinExistence type="predicted"/>
<evidence type="ECO:0000256" key="3">
    <source>
        <dbReference type="SAM" id="MobiDB-lite"/>
    </source>
</evidence>
<keyword evidence="2" id="KW-0067">ATP-binding</keyword>
<sequence length="241" mass="26805">MAEEVEEGMGILHEILGTLSNPTDIQETIQNIPWEGIEALLIIVQNIYKQAISIDLDNSRFMDILKQLINLLRNLNFDKPIETIWNLCAQLSDNKGSMECDNLEQVISISNTLCELLSFILDVVENSAIELAKYYMHFEAMTAALLEKGYVNPIPKPQKENTEEGGGEMQSSEDDIAGMGDAKGEKDVGDEIDETGQVEGLKGDEENVDEGMDKNGDDSTPLDMDDDFGGCLEDIDREEQH</sequence>
<dbReference type="GO" id="GO:0030687">
    <property type="term" value="C:preribosome, large subunit precursor"/>
    <property type="evidence" value="ECO:0007669"/>
    <property type="project" value="TreeGrafter"/>
</dbReference>
<reference evidence="4 5" key="2">
    <citation type="submission" date="2018-11" db="EMBL/GenBank/DDBJ databases">
        <authorList>
            <consortium name="Pathogen Informatics"/>
        </authorList>
    </citation>
    <scope>NUCLEOTIDE SEQUENCE [LARGE SCALE GENOMIC DNA]</scope>
</reference>
<dbReference type="Proteomes" id="UP000267606">
    <property type="component" value="Unassembled WGS sequence"/>
</dbReference>
<dbReference type="STRING" id="387005.A0A183HJ96"/>
<dbReference type="PANTHER" id="PTHR48103:SF2">
    <property type="entry name" value="MIDASIN"/>
    <property type="match status" value="1"/>
</dbReference>
<reference evidence="6" key="1">
    <citation type="submission" date="2016-06" db="UniProtKB">
        <authorList>
            <consortium name="WormBaseParasite"/>
        </authorList>
    </citation>
    <scope>IDENTIFICATION</scope>
</reference>
<evidence type="ECO:0000313" key="4">
    <source>
        <dbReference type="EMBL" id="VDO51546.1"/>
    </source>
</evidence>
<dbReference type="GO" id="GO:0005634">
    <property type="term" value="C:nucleus"/>
    <property type="evidence" value="ECO:0007669"/>
    <property type="project" value="TreeGrafter"/>
</dbReference>
<dbReference type="GO" id="GO:0005524">
    <property type="term" value="F:ATP binding"/>
    <property type="evidence" value="ECO:0007669"/>
    <property type="project" value="UniProtKB-KW"/>
</dbReference>
<evidence type="ECO:0000256" key="2">
    <source>
        <dbReference type="ARBA" id="ARBA00022840"/>
    </source>
</evidence>
<dbReference type="PANTHER" id="PTHR48103">
    <property type="entry name" value="MIDASIN-RELATED"/>
    <property type="match status" value="1"/>
</dbReference>
<protein>
    <submittedName>
        <fullName evidence="6">MIF4G domain-containing protein</fullName>
    </submittedName>
</protein>
<evidence type="ECO:0000313" key="5">
    <source>
        <dbReference type="Proteomes" id="UP000267606"/>
    </source>
</evidence>
<dbReference type="WBParaSite" id="OFLC_0000755701-mRNA-1">
    <property type="protein sequence ID" value="OFLC_0000755701-mRNA-1"/>
    <property type="gene ID" value="OFLC_0000755701"/>
</dbReference>
<keyword evidence="5" id="KW-1185">Reference proteome</keyword>
<name>A0A183HJ96_9BILA</name>
<gene>
    <name evidence="4" type="ORF">OFLC_LOCUS7558</name>
</gene>
<dbReference type="EMBL" id="UZAJ01007974">
    <property type="protein sequence ID" value="VDO51546.1"/>
    <property type="molecule type" value="Genomic_DNA"/>
</dbReference>
<keyword evidence="1" id="KW-0547">Nucleotide-binding</keyword>
<accession>A0A183HJ96</accession>
<evidence type="ECO:0000313" key="6">
    <source>
        <dbReference type="WBParaSite" id="OFLC_0000755701-mRNA-1"/>
    </source>
</evidence>
<dbReference type="GO" id="GO:0000027">
    <property type="term" value="P:ribosomal large subunit assembly"/>
    <property type="evidence" value="ECO:0007669"/>
    <property type="project" value="TreeGrafter"/>
</dbReference>
<feature type="compositionally biased region" description="Acidic residues" evidence="3">
    <location>
        <begin position="163"/>
        <end position="176"/>
    </location>
</feature>
<feature type="compositionally biased region" description="Acidic residues" evidence="3">
    <location>
        <begin position="223"/>
        <end position="241"/>
    </location>
</feature>
<feature type="compositionally biased region" description="Basic and acidic residues" evidence="3">
    <location>
        <begin position="201"/>
        <end position="217"/>
    </location>
</feature>
<organism evidence="6">
    <name type="scientific">Onchocerca flexuosa</name>
    <dbReference type="NCBI Taxonomy" id="387005"/>
    <lineage>
        <taxon>Eukaryota</taxon>
        <taxon>Metazoa</taxon>
        <taxon>Ecdysozoa</taxon>
        <taxon>Nematoda</taxon>
        <taxon>Chromadorea</taxon>
        <taxon>Rhabditida</taxon>
        <taxon>Spirurina</taxon>
        <taxon>Spiruromorpha</taxon>
        <taxon>Filarioidea</taxon>
        <taxon>Onchocercidae</taxon>
        <taxon>Onchocerca</taxon>
    </lineage>
</organism>
<dbReference type="GO" id="GO:0000055">
    <property type="term" value="P:ribosomal large subunit export from nucleus"/>
    <property type="evidence" value="ECO:0007669"/>
    <property type="project" value="TreeGrafter"/>
</dbReference>
<feature type="region of interest" description="Disordered" evidence="3">
    <location>
        <begin position="152"/>
        <end position="241"/>
    </location>
</feature>
<dbReference type="AlphaFoldDB" id="A0A183HJ96"/>
<evidence type="ECO:0000256" key="1">
    <source>
        <dbReference type="ARBA" id="ARBA00022741"/>
    </source>
</evidence>